<dbReference type="Proteomes" id="UP000322918">
    <property type="component" value="Unassembled WGS sequence"/>
</dbReference>
<dbReference type="EMBL" id="VWNE01000018">
    <property type="protein sequence ID" value="KAA8482236.1"/>
    <property type="molecule type" value="Genomic_DNA"/>
</dbReference>
<evidence type="ECO:0000313" key="1">
    <source>
        <dbReference type="EMBL" id="KAA8482236.1"/>
    </source>
</evidence>
<keyword evidence="2" id="KW-1185">Reference proteome</keyword>
<dbReference type="AlphaFoldDB" id="A0A5M9H5M1"/>
<accession>A0A5M9H5M1</accession>
<name>A0A5M9H5M1_9SPHI</name>
<reference evidence="1 2" key="1">
    <citation type="submission" date="2019-09" db="EMBL/GenBank/DDBJ databases">
        <title>Pararcticibacter amylolyticus gen. nov., sp. nov., isolated from a rottenly hemp rope, and reclassification of Pedobacter tournemirensis as Pararcticibacter tournemirensis comb. nov.</title>
        <authorList>
            <person name="Cai Y."/>
        </authorList>
    </citation>
    <scope>NUCLEOTIDE SEQUENCE [LARGE SCALE GENOMIC DNA]</scope>
    <source>
        <strain evidence="1 2">TF5-37.2-LB10</strain>
    </source>
</reference>
<organism evidence="1 2">
    <name type="scientific">Arcticibacter tournemirensis</name>
    <dbReference type="NCBI Taxonomy" id="699437"/>
    <lineage>
        <taxon>Bacteria</taxon>
        <taxon>Pseudomonadati</taxon>
        <taxon>Bacteroidota</taxon>
        <taxon>Sphingobacteriia</taxon>
        <taxon>Sphingobacteriales</taxon>
        <taxon>Sphingobacteriaceae</taxon>
        <taxon>Arcticibacter</taxon>
    </lineage>
</organism>
<evidence type="ECO:0000313" key="2">
    <source>
        <dbReference type="Proteomes" id="UP000322918"/>
    </source>
</evidence>
<protein>
    <submittedName>
        <fullName evidence="1">Uncharacterized protein</fullName>
    </submittedName>
</protein>
<comment type="caution">
    <text evidence="1">The sequence shown here is derived from an EMBL/GenBank/DDBJ whole genome shotgun (WGS) entry which is preliminary data.</text>
</comment>
<dbReference type="RefSeq" id="WP_141816271.1">
    <property type="nucleotide sequence ID" value="NZ_VFPL01000001.1"/>
</dbReference>
<proteinExistence type="predicted"/>
<gene>
    <name evidence="1" type="ORF">F1649_12545</name>
</gene>
<sequence>MKSRGTTFLVVAILLIVLIKVLHVNTSYCNSTVSTNVSSSWSSWNNSNASTESIRNPASSIPVVVIYKSKIIGDIKSPAPVRIDISDKNIGSLWVPLFKTSSFSFSVDCKSTPKLAEAQGVATVFEGKINISGKYSLIGLCPSETADKLVVENIMNRIYDEAKTNIKSFSK</sequence>